<dbReference type="EMBL" id="GG745328">
    <property type="protein sequence ID" value="KNE54076.1"/>
    <property type="molecule type" value="Genomic_DNA"/>
</dbReference>
<reference evidence="2 3" key="1">
    <citation type="submission" date="2009-11" db="EMBL/GenBank/DDBJ databases">
        <title>Annotation of Allomyces macrogynus ATCC 38327.</title>
        <authorList>
            <consortium name="The Broad Institute Genome Sequencing Platform"/>
            <person name="Russ C."/>
            <person name="Cuomo C."/>
            <person name="Burger G."/>
            <person name="Gray M.W."/>
            <person name="Holland P.W.H."/>
            <person name="King N."/>
            <person name="Lang F.B.F."/>
            <person name="Roger A.J."/>
            <person name="Ruiz-Trillo I."/>
            <person name="Young S.K."/>
            <person name="Zeng Q."/>
            <person name="Gargeya S."/>
            <person name="Fitzgerald M."/>
            <person name="Haas B."/>
            <person name="Abouelleil A."/>
            <person name="Alvarado L."/>
            <person name="Arachchi H.M."/>
            <person name="Berlin A."/>
            <person name="Chapman S.B."/>
            <person name="Gearin G."/>
            <person name="Goldberg J."/>
            <person name="Griggs A."/>
            <person name="Gujja S."/>
            <person name="Hansen M."/>
            <person name="Heiman D."/>
            <person name="Howarth C."/>
            <person name="Larimer J."/>
            <person name="Lui A."/>
            <person name="MacDonald P.J.P."/>
            <person name="McCowen C."/>
            <person name="Montmayeur A."/>
            <person name="Murphy C."/>
            <person name="Neiman D."/>
            <person name="Pearson M."/>
            <person name="Priest M."/>
            <person name="Roberts A."/>
            <person name="Saif S."/>
            <person name="Shea T."/>
            <person name="Sisk P."/>
            <person name="Stolte C."/>
            <person name="Sykes S."/>
            <person name="Wortman J."/>
            <person name="Nusbaum C."/>
            <person name="Birren B."/>
        </authorList>
    </citation>
    <scope>NUCLEOTIDE SEQUENCE [LARGE SCALE GENOMIC DNA]</scope>
    <source>
        <strain evidence="2 3">ATCC 38327</strain>
    </source>
</reference>
<sequence>MIARLPFAIEYTPAERLVLVPTRPPPVPAAAGQGRARRRKRDDEADMDEPLTLLVKKLTGHTVTLRAHPLEMIADVKDRIEE</sequence>
<accession>A0A0L0RVH9</accession>
<reference evidence="3" key="2">
    <citation type="submission" date="2009-11" db="EMBL/GenBank/DDBJ databases">
        <title>The Genome Sequence of Allomyces macrogynus strain ATCC 38327.</title>
        <authorList>
            <consortium name="The Broad Institute Genome Sequencing Platform"/>
            <person name="Russ C."/>
            <person name="Cuomo C."/>
            <person name="Shea T."/>
            <person name="Young S.K."/>
            <person name="Zeng Q."/>
            <person name="Koehrsen M."/>
            <person name="Haas B."/>
            <person name="Borodovsky M."/>
            <person name="Guigo R."/>
            <person name="Alvarado L."/>
            <person name="Berlin A."/>
            <person name="Borenstein D."/>
            <person name="Chen Z."/>
            <person name="Engels R."/>
            <person name="Freedman E."/>
            <person name="Gellesch M."/>
            <person name="Goldberg J."/>
            <person name="Griggs A."/>
            <person name="Gujja S."/>
            <person name="Heiman D."/>
            <person name="Hepburn T."/>
            <person name="Howarth C."/>
            <person name="Jen D."/>
            <person name="Larson L."/>
            <person name="Lewis B."/>
            <person name="Mehta T."/>
            <person name="Park D."/>
            <person name="Pearson M."/>
            <person name="Roberts A."/>
            <person name="Saif S."/>
            <person name="Shenoy N."/>
            <person name="Sisk P."/>
            <person name="Stolte C."/>
            <person name="Sykes S."/>
            <person name="Walk T."/>
            <person name="White J."/>
            <person name="Yandava C."/>
            <person name="Burger G."/>
            <person name="Gray M.W."/>
            <person name="Holland P.W.H."/>
            <person name="King N."/>
            <person name="Lang F.B.F."/>
            <person name="Roger A.J."/>
            <person name="Ruiz-Trillo I."/>
            <person name="Lander E."/>
            <person name="Nusbaum C."/>
        </authorList>
    </citation>
    <scope>NUCLEOTIDE SEQUENCE [LARGE SCALE GENOMIC DNA]</scope>
    <source>
        <strain evidence="3">ATCC 38327</strain>
    </source>
</reference>
<name>A0A0L0RVH9_ALLM3</name>
<keyword evidence="3" id="KW-1185">Reference proteome</keyword>
<evidence type="ECO:0000313" key="3">
    <source>
        <dbReference type="Proteomes" id="UP000054350"/>
    </source>
</evidence>
<dbReference type="Proteomes" id="UP000054350">
    <property type="component" value="Unassembled WGS sequence"/>
</dbReference>
<dbReference type="VEuPathDB" id="FungiDB:AMAG_17619"/>
<dbReference type="AlphaFoldDB" id="A0A0L0RVH9"/>
<feature type="region of interest" description="Disordered" evidence="1">
    <location>
        <begin position="22"/>
        <end position="47"/>
    </location>
</feature>
<proteinExistence type="predicted"/>
<evidence type="ECO:0000313" key="2">
    <source>
        <dbReference type="EMBL" id="KNE54076.1"/>
    </source>
</evidence>
<evidence type="ECO:0008006" key="4">
    <source>
        <dbReference type="Google" id="ProtNLM"/>
    </source>
</evidence>
<gene>
    <name evidence="2" type="ORF">AMAG_17619</name>
</gene>
<protein>
    <recommendedName>
        <fullName evidence="4">Ubiquitin-like domain-containing protein</fullName>
    </recommendedName>
</protein>
<organism evidence="2 3">
    <name type="scientific">Allomyces macrogynus (strain ATCC 38327)</name>
    <name type="common">Allomyces javanicus var. macrogynus</name>
    <dbReference type="NCBI Taxonomy" id="578462"/>
    <lineage>
        <taxon>Eukaryota</taxon>
        <taxon>Fungi</taxon>
        <taxon>Fungi incertae sedis</taxon>
        <taxon>Blastocladiomycota</taxon>
        <taxon>Blastocladiomycetes</taxon>
        <taxon>Blastocladiales</taxon>
        <taxon>Blastocladiaceae</taxon>
        <taxon>Allomyces</taxon>
    </lineage>
</organism>
<evidence type="ECO:0000256" key="1">
    <source>
        <dbReference type="SAM" id="MobiDB-lite"/>
    </source>
</evidence>